<keyword evidence="2" id="KW-1185">Reference proteome</keyword>
<name>A0ACC2TRG3_9FUNG</name>
<accession>A0ACC2TRG3</accession>
<evidence type="ECO:0000313" key="1">
    <source>
        <dbReference type="EMBL" id="KAJ9077197.1"/>
    </source>
</evidence>
<comment type="caution">
    <text evidence="1">The sequence shown here is derived from an EMBL/GenBank/DDBJ whole genome shotgun (WGS) entry which is preliminary data.</text>
</comment>
<dbReference type="Proteomes" id="UP001165960">
    <property type="component" value="Unassembled WGS sequence"/>
</dbReference>
<evidence type="ECO:0000313" key="2">
    <source>
        <dbReference type="Proteomes" id="UP001165960"/>
    </source>
</evidence>
<dbReference type="EMBL" id="QTSX02002214">
    <property type="protein sequence ID" value="KAJ9077197.1"/>
    <property type="molecule type" value="Genomic_DNA"/>
</dbReference>
<proteinExistence type="predicted"/>
<reference evidence="1" key="1">
    <citation type="submission" date="2022-04" db="EMBL/GenBank/DDBJ databases">
        <title>Genome of the entomopathogenic fungus Entomophthora muscae.</title>
        <authorList>
            <person name="Elya C."/>
            <person name="Lovett B.R."/>
            <person name="Lee E."/>
            <person name="Macias A.M."/>
            <person name="Hajek A.E."/>
            <person name="De Bivort B.L."/>
            <person name="Kasson M.T."/>
            <person name="De Fine Licht H.H."/>
            <person name="Stajich J.E."/>
        </authorList>
    </citation>
    <scope>NUCLEOTIDE SEQUENCE</scope>
    <source>
        <strain evidence="1">Berkeley</strain>
    </source>
</reference>
<organism evidence="1 2">
    <name type="scientific">Entomophthora muscae</name>
    <dbReference type="NCBI Taxonomy" id="34485"/>
    <lineage>
        <taxon>Eukaryota</taxon>
        <taxon>Fungi</taxon>
        <taxon>Fungi incertae sedis</taxon>
        <taxon>Zoopagomycota</taxon>
        <taxon>Entomophthoromycotina</taxon>
        <taxon>Entomophthoromycetes</taxon>
        <taxon>Entomophthorales</taxon>
        <taxon>Entomophthoraceae</taxon>
        <taxon>Entomophthora</taxon>
    </lineage>
</organism>
<gene>
    <name evidence="1" type="ORF">DSO57_1019027</name>
</gene>
<protein>
    <submittedName>
        <fullName evidence="1">Uncharacterized protein</fullName>
    </submittedName>
</protein>
<sequence length="119" mass="13256">MVSTKLDVVLLVAWGKYASFRTKAYLVVWDFDINIAVGVLTLGQEVFTSMFNKNAVLNFPDADVLVSVFLAVLIRVSCFCEEVSQSKVSYPIPFSPLGKAVVVANRVFANFFFRGTQVY</sequence>